<gene>
    <name evidence="3" type="ORF">CEPIT_LOCUS33194</name>
</gene>
<reference evidence="3" key="1">
    <citation type="submission" date="2022-07" db="EMBL/GenBank/DDBJ databases">
        <authorList>
            <person name="Macas J."/>
            <person name="Novak P."/>
            <person name="Neumann P."/>
        </authorList>
    </citation>
    <scope>NUCLEOTIDE SEQUENCE</scope>
</reference>
<keyword evidence="4" id="KW-1185">Reference proteome</keyword>
<protein>
    <recommendedName>
        <fullName evidence="2">Putative plant transposon protein domain-containing protein</fullName>
    </recommendedName>
</protein>
<evidence type="ECO:0000256" key="1">
    <source>
        <dbReference type="SAM" id="MobiDB-lite"/>
    </source>
</evidence>
<dbReference type="Proteomes" id="UP001152523">
    <property type="component" value="Unassembled WGS sequence"/>
</dbReference>
<accession>A0AAV0FE13</accession>
<feature type="region of interest" description="Disordered" evidence="1">
    <location>
        <begin position="226"/>
        <end position="331"/>
    </location>
</feature>
<feature type="compositionally biased region" description="Polar residues" evidence="1">
    <location>
        <begin position="596"/>
        <end position="612"/>
    </location>
</feature>
<proteinExistence type="predicted"/>
<dbReference type="EMBL" id="CAMAPF010000978">
    <property type="protein sequence ID" value="CAH9133761.1"/>
    <property type="molecule type" value="Genomic_DNA"/>
</dbReference>
<dbReference type="InterPro" id="IPR046796">
    <property type="entry name" value="Transposase_32_dom"/>
</dbReference>
<evidence type="ECO:0000259" key="2">
    <source>
        <dbReference type="Pfam" id="PF20167"/>
    </source>
</evidence>
<comment type="caution">
    <text evidence="3">The sequence shown here is derived from an EMBL/GenBank/DDBJ whole genome shotgun (WGS) entry which is preliminary data.</text>
</comment>
<evidence type="ECO:0000313" key="4">
    <source>
        <dbReference type="Proteomes" id="UP001152523"/>
    </source>
</evidence>
<feature type="compositionally biased region" description="Polar residues" evidence="1">
    <location>
        <begin position="290"/>
        <end position="300"/>
    </location>
</feature>
<feature type="region of interest" description="Disordered" evidence="1">
    <location>
        <begin position="521"/>
        <end position="612"/>
    </location>
</feature>
<evidence type="ECO:0000313" key="3">
    <source>
        <dbReference type="EMBL" id="CAH9133761.1"/>
    </source>
</evidence>
<feature type="compositionally biased region" description="Low complexity" evidence="1">
    <location>
        <begin position="535"/>
        <end position="544"/>
    </location>
</feature>
<feature type="compositionally biased region" description="Pro residues" evidence="1">
    <location>
        <begin position="545"/>
        <end position="575"/>
    </location>
</feature>
<organism evidence="3 4">
    <name type="scientific">Cuscuta epithymum</name>
    <dbReference type="NCBI Taxonomy" id="186058"/>
    <lineage>
        <taxon>Eukaryota</taxon>
        <taxon>Viridiplantae</taxon>
        <taxon>Streptophyta</taxon>
        <taxon>Embryophyta</taxon>
        <taxon>Tracheophyta</taxon>
        <taxon>Spermatophyta</taxon>
        <taxon>Magnoliopsida</taxon>
        <taxon>eudicotyledons</taxon>
        <taxon>Gunneridae</taxon>
        <taxon>Pentapetalae</taxon>
        <taxon>asterids</taxon>
        <taxon>lamiids</taxon>
        <taxon>Solanales</taxon>
        <taxon>Convolvulaceae</taxon>
        <taxon>Cuscuteae</taxon>
        <taxon>Cuscuta</taxon>
        <taxon>Cuscuta subgen. Cuscuta</taxon>
    </lineage>
</organism>
<dbReference type="AlphaFoldDB" id="A0AAV0FE13"/>
<feature type="compositionally biased region" description="Basic residues" evidence="1">
    <location>
        <begin position="277"/>
        <end position="287"/>
    </location>
</feature>
<dbReference type="Pfam" id="PF20167">
    <property type="entry name" value="Transposase_32"/>
    <property type="match status" value="1"/>
</dbReference>
<name>A0AAV0FE13_9ASTE</name>
<sequence length="612" mass="67821">MNDSQLTKIVAHPYEQFSILDVAEFYLNAHITDDAIHSHVQGKSLKIDVDALNEFFNIELDSQDEDTPTLIDLESVEVSVETFVDTYCQPDATGVDKLYMKKNLLKRDYEKLMSIMHRCLWCKTSSTDQMNNTNAKALYAVHHGMNINWGKVLYKSLTESVEKKDKKTGLFTTKMGHGLLLSKVISKSQVELRNPSTVDHSKTIFLTASPKVHVAIAAELKREERLEQNREKVVAKSKPAPTKPKKKSQTKQEATTEKVASEEDASEAGASDVAPIKKLKQKKRRKAIIQSDSDASTSPIRVQKKKKTNSPPKESEPQGEPASELANAQVEPAPEVVDTQGEPELAPLPADQEAVLAIPSSQVHQTPVDDEIQEDILTALNKQFARVLEWRKWRLGPLSNILQHFGFYSAEEKEVFNWTGTNDVSKCTDIPFLESVLAEKKRNFKGKGRLTASTAVEHAATDVSPLTEQEVPLFEAWLTEKTMKDSLEPQQQAGGPSDAELIFANLITDWRKSQQQEIEVIPNSPVHLPSPPKSTSPKPTTSTTTPPPSPQPLPNSPIPSPKKTPSPKPPSPKQPSPCHQLTPIRSRSPSPPPSPQHQKTPALQASPHQSSP</sequence>
<feature type="domain" description="Putative plant transposon protein" evidence="2">
    <location>
        <begin position="8"/>
        <end position="185"/>
    </location>
</feature>
<feature type="non-terminal residue" evidence="3">
    <location>
        <position position="612"/>
    </location>
</feature>